<accession>A0A5N7AXZ8</accession>
<dbReference type="Proteomes" id="UP000326198">
    <property type="component" value="Unassembled WGS sequence"/>
</dbReference>
<name>A0A5N7AXZ8_9EURO</name>
<sequence length="51" mass="6175">MSPSKTDALIARLLWEPRQECCCGRDPFHERKVLPYTRRERLQECHVEPHR</sequence>
<dbReference type="AlphaFoldDB" id="A0A5N7AXZ8"/>
<keyword evidence="2" id="KW-1185">Reference proteome</keyword>
<reference evidence="1 2" key="1">
    <citation type="submission" date="2019-04" db="EMBL/GenBank/DDBJ databases">
        <title>Friends and foes A comparative genomics studyof 23 Aspergillus species from section Flavi.</title>
        <authorList>
            <consortium name="DOE Joint Genome Institute"/>
            <person name="Kjaerbolling I."/>
            <person name="Vesth T."/>
            <person name="Frisvad J.C."/>
            <person name="Nybo J.L."/>
            <person name="Theobald S."/>
            <person name="Kildgaard S."/>
            <person name="Isbrandt T."/>
            <person name="Kuo A."/>
            <person name="Sato A."/>
            <person name="Lyhne E.K."/>
            <person name="Kogle M.E."/>
            <person name="Wiebenga A."/>
            <person name="Kun R.S."/>
            <person name="Lubbers R.J."/>
            <person name="Makela M.R."/>
            <person name="Barry K."/>
            <person name="Chovatia M."/>
            <person name="Clum A."/>
            <person name="Daum C."/>
            <person name="Haridas S."/>
            <person name="He G."/>
            <person name="LaButti K."/>
            <person name="Lipzen A."/>
            <person name="Mondo S."/>
            <person name="Riley R."/>
            <person name="Salamov A."/>
            <person name="Simmons B.A."/>
            <person name="Magnuson J.K."/>
            <person name="Henrissat B."/>
            <person name="Mortensen U.H."/>
            <person name="Larsen T.O."/>
            <person name="Devries R.P."/>
            <person name="Grigoriev I.V."/>
            <person name="Machida M."/>
            <person name="Baker S.E."/>
            <person name="Andersen M.R."/>
        </authorList>
    </citation>
    <scope>NUCLEOTIDE SEQUENCE [LARGE SCALE GENOMIC DNA]</scope>
    <source>
        <strain evidence="1 2">IBT 29228</strain>
    </source>
</reference>
<proteinExistence type="predicted"/>
<gene>
    <name evidence="1" type="ORF">BDV26DRAFT_269613</name>
</gene>
<protein>
    <submittedName>
        <fullName evidence="1">Uncharacterized protein</fullName>
    </submittedName>
</protein>
<evidence type="ECO:0000313" key="1">
    <source>
        <dbReference type="EMBL" id="KAE8374603.1"/>
    </source>
</evidence>
<evidence type="ECO:0000313" key="2">
    <source>
        <dbReference type="Proteomes" id="UP000326198"/>
    </source>
</evidence>
<organism evidence="1 2">
    <name type="scientific">Aspergillus bertholletiae</name>
    <dbReference type="NCBI Taxonomy" id="1226010"/>
    <lineage>
        <taxon>Eukaryota</taxon>
        <taxon>Fungi</taxon>
        <taxon>Dikarya</taxon>
        <taxon>Ascomycota</taxon>
        <taxon>Pezizomycotina</taxon>
        <taxon>Eurotiomycetes</taxon>
        <taxon>Eurotiomycetidae</taxon>
        <taxon>Eurotiales</taxon>
        <taxon>Aspergillaceae</taxon>
        <taxon>Aspergillus</taxon>
        <taxon>Aspergillus subgen. Circumdati</taxon>
    </lineage>
</organism>
<dbReference type="EMBL" id="ML736280">
    <property type="protein sequence ID" value="KAE8374603.1"/>
    <property type="molecule type" value="Genomic_DNA"/>
</dbReference>